<dbReference type="PROSITE" id="PS51857">
    <property type="entry name" value="CSD_2"/>
    <property type="match status" value="1"/>
</dbReference>
<reference evidence="5" key="1">
    <citation type="journal article" date="2021" name="Sci. Rep.">
        <title>Diploid genomic architecture of Nitzschia inconspicua, an elite biomass production diatom.</title>
        <authorList>
            <person name="Oliver A."/>
            <person name="Podell S."/>
            <person name="Pinowska A."/>
            <person name="Traller J.C."/>
            <person name="Smith S.R."/>
            <person name="McClure R."/>
            <person name="Beliaev A."/>
            <person name="Bohutskyi P."/>
            <person name="Hill E.A."/>
            <person name="Rabines A."/>
            <person name="Zheng H."/>
            <person name="Allen L.Z."/>
            <person name="Kuo A."/>
            <person name="Grigoriev I.V."/>
            <person name="Allen A.E."/>
            <person name="Hazlebeck D."/>
            <person name="Allen E.E."/>
        </authorList>
    </citation>
    <scope>NUCLEOTIDE SEQUENCE</scope>
    <source>
        <strain evidence="5">Hildebrandi</strain>
    </source>
</reference>
<evidence type="ECO:0000256" key="3">
    <source>
        <dbReference type="SAM" id="MobiDB-lite"/>
    </source>
</evidence>
<dbReference type="InterPro" id="IPR051373">
    <property type="entry name" value="Lin-28_RNA-binding"/>
</dbReference>
<dbReference type="PANTHER" id="PTHR46109:SF1">
    <property type="entry name" value="PROTEIN LIN-28 HOMOLOG"/>
    <property type="match status" value="1"/>
</dbReference>
<dbReference type="GO" id="GO:0003729">
    <property type="term" value="F:mRNA binding"/>
    <property type="evidence" value="ECO:0007669"/>
    <property type="project" value="TreeGrafter"/>
</dbReference>
<accession>A0A9K3KZC6</accession>
<keyword evidence="6" id="KW-1185">Reference proteome</keyword>
<dbReference type="EMBL" id="JAGRRH010000017">
    <property type="protein sequence ID" value="KAG7351840.1"/>
    <property type="molecule type" value="Genomic_DNA"/>
</dbReference>
<dbReference type="GO" id="GO:0005634">
    <property type="term" value="C:nucleus"/>
    <property type="evidence" value="ECO:0007669"/>
    <property type="project" value="TreeGrafter"/>
</dbReference>
<feature type="domain" description="CSD" evidence="4">
    <location>
        <begin position="169"/>
        <end position="249"/>
    </location>
</feature>
<feature type="region of interest" description="Disordered" evidence="3">
    <location>
        <begin position="87"/>
        <end position="122"/>
    </location>
</feature>
<comment type="subcellular location">
    <subcellularLocation>
        <location evidence="1">Cytoplasm</location>
    </subcellularLocation>
</comment>
<protein>
    <submittedName>
        <fullName evidence="5">Cold-shock DNA-binding domain protein</fullName>
    </submittedName>
</protein>
<name>A0A9K3KZC6_9STRA</name>
<evidence type="ECO:0000256" key="2">
    <source>
        <dbReference type="ARBA" id="ARBA00022490"/>
    </source>
</evidence>
<dbReference type="CDD" id="cd04458">
    <property type="entry name" value="CSP_CDS"/>
    <property type="match status" value="1"/>
</dbReference>
<dbReference type="PANTHER" id="PTHR46109">
    <property type="entry name" value="PROTEIN LIN-28"/>
    <property type="match status" value="1"/>
</dbReference>
<gene>
    <name evidence="5" type="ORF">IV203_007888</name>
</gene>
<dbReference type="OrthoDB" id="422005at2759"/>
<organism evidence="5 6">
    <name type="scientific">Nitzschia inconspicua</name>
    <dbReference type="NCBI Taxonomy" id="303405"/>
    <lineage>
        <taxon>Eukaryota</taxon>
        <taxon>Sar</taxon>
        <taxon>Stramenopiles</taxon>
        <taxon>Ochrophyta</taxon>
        <taxon>Bacillariophyta</taxon>
        <taxon>Bacillariophyceae</taxon>
        <taxon>Bacillariophycidae</taxon>
        <taxon>Bacillariales</taxon>
        <taxon>Bacillariaceae</taxon>
        <taxon>Nitzschia</taxon>
    </lineage>
</organism>
<dbReference type="Proteomes" id="UP000693970">
    <property type="component" value="Unassembled WGS sequence"/>
</dbReference>
<dbReference type="GO" id="GO:0031054">
    <property type="term" value="P:pre-miRNA processing"/>
    <property type="evidence" value="ECO:0007669"/>
    <property type="project" value="TreeGrafter"/>
</dbReference>
<dbReference type="InterPro" id="IPR002059">
    <property type="entry name" value="CSP_DNA-bd"/>
</dbReference>
<feature type="compositionally biased region" description="Basic and acidic residues" evidence="3">
    <location>
        <begin position="93"/>
        <end position="102"/>
    </location>
</feature>
<dbReference type="InterPro" id="IPR011129">
    <property type="entry name" value="CSD"/>
</dbReference>
<proteinExistence type="predicted"/>
<comment type="caution">
    <text evidence="5">The sequence shown here is derived from an EMBL/GenBank/DDBJ whole genome shotgun (WGS) entry which is preliminary data.</text>
</comment>
<evidence type="ECO:0000313" key="5">
    <source>
        <dbReference type="EMBL" id="KAG7351840.1"/>
    </source>
</evidence>
<evidence type="ECO:0000256" key="1">
    <source>
        <dbReference type="ARBA" id="ARBA00004496"/>
    </source>
</evidence>
<dbReference type="AlphaFoldDB" id="A0A9K3KZC6"/>
<keyword evidence="2" id="KW-0963">Cytoplasm</keyword>
<dbReference type="SMART" id="SM00357">
    <property type="entry name" value="CSP"/>
    <property type="match status" value="1"/>
</dbReference>
<evidence type="ECO:0000259" key="4">
    <source>
        <dbReference type="PROSITE" id="PS51857"/>
    </source>
</evidence>
<dbReference type="Pfam" id="PF00313">
    <property type="entry name" value="CSD"/>
    <property type="match status" value="1"/>
</dbReference>
<reference evidence="5" key="2">
    <citation type="submission" date="2021-04" db="EMBL/GenBank/DDBJ databases">
        <authorList>
            <person name="Podell S."/>
        </authorList>
    </citation>
    <scope>NUCLEOTIDE SEQUENCE</scope>
    <source>
        <strain evidence="5">Hildebrandi</strain>
    </source>
</reference>
<sequence>MIHSVTSCKATMAITVTTSLWIAAYYHPVVSAWMMPPPLTSSSLATSKTASNTCLYMFDWMNPNKKPQDEKNNSGDFFGSMFKVKTPTTPSTAEKHEEKEAPDNTVASATVDPPVSTDDKKEEVVVEKDDFIAASFNAEEVIEEKKEETGPSVDSSSVVTSAATDDTAIHHGKVRWFDPKKGYGFINQVDKEGKFINSDQEGNTGIFVHQADLVVNDTNTFRRLYGGELVDFHLNKDQNGRLKAINVTGPGGKDIKVVQRQKRVDANTSEAP</sequence>
<dbReference type="GO" id="GO:0003677">
    <property type="term" value="F:DNA binding"/>
    <property type="evidence" value="ECO:0007669"/>
    <property type="project" value="UniProtKB-KW"/>
</dbReference>
<evidence type="ECO:0000313" key="6">
    <source>
        <dbReference type="Proteomes" id="UP000693970"/>
    </source>
</evidence>
<keyword evidence="5" id="KW-0238">DNA-binding</keyword>
<dbReference type="GO" id="GO:0005737">
    <property type="term" value="C:cytoplasm"/>
    <property type="evidence" value="ECO:0007669"/>
    <property type="project" value="UniProtKB-SubCell"/>
</dbReference>